<sequence length="180" mass="20579">MKALLIIDMQMGSFKPYSLRYDTPGVIERINKLSNYFRANNDKVMFIQHDGTKENIFLPNTVDWELLPELITSPTDYIVSKSANDAFYNTDLHHILAKNNTAELFITGCATDFCIDATVKSAVSKDYKVTVVEDAHTTANRPHLSAPKVIEHYNWIWREMTPTTFKIQVAKTKDLLTLFS</sequence>
<keyword evidence="1" id="KW-0378">Hydrolase</keyword>
<dbReference type="InterPro" id="IPR000868">
    <property type="entry name" value="Isochorismatase-like_dom"/>
</dbReference>
<feature type="domain" description="Isochorismatase-like" evidence="2">
    <location>
        <begin position="3"/>
        <end position="141"/>
    </location>
</feature>
<dbReference type="RefSeq" id="WP_057931125.1">
    <property type="nucleotide sequence ID" value="NZ_LMZQ01000003.1"/>
</dbReference>
<dbReference type="PANTHER" id="PTHR43540">
    <property type="entry name" value="PEROXYUREIDOACRYLATE/UREIDOACRYLATE AMIDOHYDROLASE-RELATED"/>
    <property type="match status" value="1"/>
</dbReference>
<dbReference type="STRING" id="687842.ASU31_04080"/>
<name>A0A0T5VSS1_9SPHI</name>
<accession>A0A0T5VSS1</accession>
<dbReference type="AlphaFoldDB" id="A0A0T5VSS1"/>
<evidence type="ECO:0000256" key="1">
    <source>
        <dbReference type="ARBA" id="ARBA00022801"/>
    </source>
</evidence>
<evidence type="ECO:0000313" key="4">
    <source>
        <dbReference type="Proteomes" id="UP000051950"/>
    </source>
</evidence>
<dbReference type="GO" id="GO:0016787">
    <property type="term" value="F:hydrolase activity"/>
    <property type="evidence" value="ECO:0007669"/>
    <property type="project" value="UniProtKB-KW"/>
</dbReference>
<proteinExistence type="predicted"/>
<dbReference type="SUPFAM" id="SSF52499">
    <property type="entry name" value="Isochorismatase-like hydrolases"/>
    <property type="match status" value="1"/>
</dbReference>
<evidence type="ECO:0000259" key="2">
    <source>
        <dbReference type="Pfam" id="PF00857"/>
    </source>
</evidence>
<dbReference type="InterPro" id="IPR050272">
    <property type="entry name" value="Isochorismatase-like_hydrls"/>
</dbReference>
<protein>
    <submittedName>
        <fullName evidence="3">Isochorismatase</fullName>
    </submittedName>
</protein>
<dbReference type="Gene3D" id="3.40.50.850">
    <property type="entry name" value="Isochorismatase-like"/>
    <property type="match status" value="1"/>
</dbReference>
<dbReference type="EMBL" id="LMZQ01000003">
    <property type="protein sequence ID" value="KRT16872.1"/>
    <property type="molecule type" value="Genomic_DNA"/>
</dbReference>
<dbReference type="Proteomes" id="UP000051950">
    <property type="component" value="Unassembled WGS sequence"/>
</dbReference>
<evidence type="ECO:0000313" key="3">
    <source>
        <dbReference type="EMBL" id="KRT16872.1"/>
    </source>
</evidence>
<organism evidence="3 4">
    <name type="scientific">Pedobacter ginsenosidimutans</name>
    <dbReference type="NCBI Taxonomy" id="687842"/>
    <lineage>
        <taxon>Bacteria</taxon>
        <taxon>Pseudomonadati</taxon>
        <taxon>Bacteroidota</taxon>
        <taxon>Sphingobacteriia</taxon>
        <taxon>Sphingobacteriales</taxon>
        <taxon>Sphingobacteriaceae</taxon>
        <taxon>Pedobacter</taxon>
    </lineage>
</organism>
<dbReference type="CDD" id="cd01014">
    <property type="entry name" value="nicotinamidase_related"/>
    <property type="match status" value="1"/>
</dbReference>
<reference evidence="3 4" key="1">
    <citation type="submission" date="2015-11" db="EMBL/GenBank/DDBJ databases">
        <title>Sequence of Pedobacter ginsenosidimutans.</title>
        <authorList>
            <person name="Carson E."/>
            <person name="Keyser V."/>
            <person name="Newman J."/>
            <person name="Miller J."/>
        </authorList>
    </citation>
    <scope>NUCLEOTIDE SEQUENCE [LARGE SCALE GENOMIC DNA]</scope>
    <source>
        <strain evidence="3 4">KACC 14530</strain>
    </source>
</reference>
<dbReference type="Pfam" id="PF00857">
    <property type="entry name" value="Isochorismatase"/>
    <property type="match status" value="1"/>
</dbReference>
<gene>
    <name evidence="3" type="ORF">ASU31_04080</name>
</gene>
<comment type="caution">
    <text evidence="3">The sequence shown here is derived from an EMBL/GenBank/DDBJ whole genome shotgun (WGS) entry which is preliminary data.</text>
</comment>
<dbReference type="InterPro" id="IPR036380">
    <property type="entry name" value="Isochorismatase-like_sf"/>
</dbReference>
<keyword evidence="4" id="KW-1185">Reference proteome</keyword>